<dbReference type="EMBL" id="LSYV01000014">
    <property type="protein sequence ID" value="KXZ51277.1"/>
    <property type="molecule type" value="Genomic_DNA"/>
</dbReference>
<dbReference type="AlphaFoldDB" id="A0A150GN85"/>
<proteinExistence type="predicted"/>
<name>A0A150GN85_GONPE</name>
<dbReference type="Proteomes" id="UP000075714">
    <property type="component" value="Unassembled WGS sequence"/>
</dbReference>
<reference evidence="2" key="1">
    <citation type="journal article" date="2016" name="Nat. Commun.">
        <title>The Gonium pectorale genome demonstrates co-option of cell cycle regulation during the evolution of multicellularity.</title>
        <authorList>
            <person name="Hanschen E.R."/>
            <person name="Marriage T.N."/>
            <person name="Ferris P.J."/>
            <person name="Hamaji T."/>
            <person name="Toyoda A."/>
            <person name="Fujiyama A."/>
            <person name="Neme R."/>
            <person name="Noguchi H."/>
            <person name="Minakuchi Y."/>
            <person name="Suzuki M."/>
            <person name="Kawai-Toyooka H."/>
            <person name="Smith D.R."/>
            <person name="Sparks H."/>
            <person name="Anderson J."/>
            <person name="Bakaric R."/>
            <person name="Luria V."/>
            <person name="Karger A."/>
            <person name="Kirschner M.W."/>
            <person name="Durand P.M."/>
            <person name="Michod R.E."/>
            <person name="Nozaki H."/>
            <person name="Olson B.J."/>
        </authorList>
    </citation>
    <scope>NUCLEOTIDE SEQUENCE [LARGE SCALE GENOMIC DNA]</scope>
    <source>
        <strain evidence="2">NIES-2863</strain>
    </source>
</reference>
<keyword evidence="2" id="KW-1185">Reference proteome</keyword>
<protein>
    <submittedName>
        <fullName evidence="1">Uncharacterized protein</fullName>
    </submittedName>
</protein>
<organism evidence="1 2">
    <name type="scientific">Gonium pectorale</name>
    <name type="common">Green alga</name>
    <dbReference type="NCBI Taxonomy" id="33097"/>
    <lineage>
        <taxon>Eukaryota</taxon>
        <taxon>Viridiplantae</taxon>
        <taxon>Chlorophyta</taxon>
        <taxon>core chlorophytes</taxon>
        <taxon>Chlorophyceae</taxon>
        <taxon>CS clade</taxon>
        <taxon>Chlamydomonadales</taxon>
        <taxon>Volvocaceae</taxon>
        <taxon>Gonium</taxon>
    </lineage>
</organism>
<accession>A0A150GN85</accession>
<comment type="caution">
    <text evidence="1">The sequence shown here is derived from an EMBL/GenBank/DDBJ whole genome shotgun (WGS) entry which is preliminary data.</text>
</comment>
<evidence type="ECO:0000313" key="1">
    <source>
        <dbReference type="EMBL" id="KXZ51277.1"/>
    </source>
</evidence>
<sequence>MARDLLSRQRRHSVATPFHQAEWEGLVRGHSRCMAITTQRQPCSRAAAEAFLIYSYNHMQARGDSDDATALPALQAALCVCTQHGNSGFLAKDMGAAAEKVYPCTMDPETVGRVLNGMQTHRLTVCGKHFAGFHQVRPEDLRSTLSAGSSAWKGLMKQAKRIRAPKCAGVKANGNICTAAPRDVYVVQRSGGDGGGNGGGGGPVQLQCQPVLLFACGNHKLPTGRLYNPDAGQSVELSRLLLDHLANPDAADTAQLPGDLVPHAHDYP</sequence>
<gene>
    <name evidence="1" type="ORF">GPECTOR_13g764</name>
</gene>
<evidence type="ECO:0000313" key="2">
    <source>
        <dbReference type="Proteomes" id="UP000075714"/>
    </source>
</evidence>